<keyword evidence="8" id="KW-1185">Reference proteome</keyword>
<dbReference type="GeneID" id="79314770"/>
<feature type="transmembrane region" description="Helical" evidence="6">
    <location>
        <begin position="92"/>
        <end position="109"/>
    </location>
</feature>
<comment type="subcellular location">
    <subcellularLocation>
        <location evidence="1">Membrane</location>
        <topology evidence="1">Multi-pass membrane protein</topology>
    </subcellularLocation>
</comment>
<keyword evidence="2 6" id="KW-0812">Transmembrane</keyword>
<evidence type="ECO:0000256" key="4">
    <source>
        <dbReference type="ARBA" id="ARBA00023136"/>
    </source>
</evidence>
<dbReference type="Gene3D" id="1.20.1080.10">
    <property type="entry name" value="Glycerol uptake facilitator protein"/>
    <property type="match status" value="1"/>
</dbReference>
<dbReference type="EMBL" id="JBHTBF010000001">
    <property type="protein sequence ID" value="MFC7315794.1"/>
    <property type="molecule type" value="Genomic_DNA"/>
</dbReference>
<keyword evidence="4 6" id="KW-0472">Membrane</keyword>
<dbReference type="Proteomes" id="UP001596547">
    <property type="component" value="Unassembled WGS sequence"/>
</dbReference>
<evidence type="ECO:0000256" key="2">
    <source>
        <dbReference type="ARBA" id="ARBA00022692"/>
    </source>
</evidence>
<dbReference type="AlphaFoldDB" id="A0ABD6A5B8"/>
<evidence type="ECO:0000256" key="3">
    <source>
        <dbReference type="ARBA" id="ARBA00022989"/>
    </source>
</evidence>
<keyword evidence="3 6" id="KW-1133">Transmembrane helix</keyword>
<feature type="transmembrane region" description="Helical" evidence="6">
    <location>
        <begin position="130"/>
        <end position="153"/>
    </location>
</feature>
<dbReference type="Pfam" id="PF01226">
    <property type="entry name" value="Form_Nir_trans"/>
    <property type="match status" value="1"/>
</dbReference>
<dbReference type="PANTHER" id="PTHR30520">
    <property type="entry name" value="FORMATE TRANSPORTER-RELATED"/>
    <property type="match status" value="1"/>
</dbReference>
<gene>
    <name evidence="7" type="ORF">ACFQPE_03160</name>
</gene>
<dbReference type="RefSeq" id="WP_276305195.1">
    <property type="nucleotide sequence ID" value="NZ_CP119992.1"/>
</dbReference>
<organism evidence="7 8">
    <name type="scientific">Halomarina halobia</name>
    <dbReference type="NCBI Taxonomy" id="3033386"/>
    <lineage>
        <taxon>Archaea</taxon>
        <taxon>Methanobacteriati</taxon>
        <taxon>Methanobacteriota</taxon>
        <taxon>Stenosarchaea group</taxon>
        <taxon>Halobacteria</taxon>
        <taxon>Halobacteriales</taxon>
        <taxon>Natronomonadaceae</taxon>
        <taxon>Halomarina</taxon>
    </lineage>
</organism>
<evidence type="ECO:0000256" key="6">
    <source>
        <dbReference type="SAM" id="Phobius"/>
    </source>
</evidence>
<dbReference type="GO" id="GO:0016020">
    <property type="term" value="C:membrane"/>
    <property type="evidence" value="ECO:0007669"/>
    <property type="project" value="UniProtKB-SubCell"/>
</dbReference>
<name>A0ABD6A5B8_9EURY</name>
<feature type="transmembrane region" description="Helical" evidence="6">
    <location>
        <begin position="206"/>
        <end position="228"/>
    </location>
</feature>
<sequence length="313" mass="34032">MSQDDGKEDVREAIDQSASGAPAAGEAVRDMFSADEIFQRIVASANAEIDSSGRELFFSGLAAGFAITLTFLLHAVLTAAVPNDRTHLLGSLLYPVGFVYIIMGRYQLYTENTLPPVALTLTRVISVPSLLRVWGVVLVANVTGAALGAFVLAHSGVMTPEVAKVGAEFASKAVETPWWDLFFKAVFAGWLVAGLVWLLHASRDSVTRFVLVFVIFLCIPVAELYHVVVSTCDAFYYVFEEGAAVLPVLWDFVFPVLLGNTVGGVFLVTLVNYAQTQRRIPGDEHERRVLGYREWLLGGIADRGRSGSAQQDD</sequence>
<reference evidence="7 8" key="1">
    <citation type="journal article" date="2019" name="Int. J. Syst. Evol. Microbiol.">
        <title>The Global Catalogue of Microorganisms (GCM) 10K type strain sequencing project: providing services to taxonomists for standard genome sequencing and annotation.</title>
        <authorList>
            <consortium name="The Broad Institute Genomics Platform"/>
            <consortium name="The Broad Institute Genome Sequencing Center for Infectious Disease"/>
            <person name="Wu L."/>
            <person name="Ma J."/>
        </authorList>
    </citation>
    <scope>NUCLEOTIDE SEQUENCE [LARGE SCALE GENOMIC DNA]</scope>
    <source>
        <strain evidence="7 8">PSR21</strain>
    </source>
</reference>
<dbReference type="InterPro" id="IPR023271">
    <property type="entry name" value="Aquaporin-like"/>
</dbReference>
<accession>A0ABD6A5B8</accession>
<proteinExistence type="predicted"/>
<dbReference type="PANTHER" id="PTHR30520:SF2">
    <property type="entry name" value="INNER MEMBRANE PROTEIN YFDC"/>
    <property type="match status" value="1"/>
</dbReference>
<feature type="transmembrane region" description="Helical" evidence="6">
    <location>
        <begin position="248"/>
        <end position="271"/>
    </location>
</feature>
<feature type="region of interest" description="Disordered" evidence="5">
    <location>
        <begin position="1"/>
        <end position="24"/>
    </location>
</feature>
<evidence type="ECO:0000256" key="5">
    <source>
        <dbReference type="SAM" id="MobiDB-lite"/>
    </source>
</evidence>
<dbReference type="InterPro" id="IPR000292">
    <property type="entry name" value="For/NO2_transpt"/>
</dbReference>
<protein>
    <submittedName>
        <fullName evidence="7">Formate/nitrite transporter family protein</fullName>
    </submittedName>
</protein>
<comment type="caution">
    <text evidence="7">The sequence shown here is derived from an EMBL/GenBank/DDBJ whole genome shotgun (WGS) entry which is preliminary data.</text>
</comment>
<evidence type="ECO:0000256" key="1">
    <source>
        <dbReference type="ARBA" id="ARBA00004141"/>
    </source>
</evidence>
<feature type="transmembrane region" description="Helical" evidence="6">
    <location>
        <begin position="56"/>
        <end position="80"/>
    </location>
</feature>
<evidence type="ECO:0000313" key="7">
    <source>
        <dbReference type="EMBL" id="MFC7315794.1"/>
    </source>
</evidence>
<feature type="transmembrane region" description="Helical" evidence="6">
    <location>
        <begin position="181"/>
        <end position="199"/>
    </location>
</feature>
<evidence type="ECO:0000313" key="8">
    <source>
        <dbReference type="Proteomes" id="UP001596547"/>
    </source>
</evidence>
<feature type="compositionally biased region" description="Basic and acidic residues" evidence="5">
    <location>
        <begin position="1"/>
        <end position="14"/>
    </location>
</feature>